<organism evidence="7 8">
    <name type="scientific">Acropora cervicornis</name>
    <name type="common">Staghorn coral</name>
    <dbReference type="NCBI Taxonomy" id="6130"/>
    <lineage>
        <taxon>Eukaryota</taxon>
        <taxon>Metazoa</taxon>
        <taxon>Cnidaria</taxon>
        <taxon>Anthozoa</taxon>
        <taxon>Hexacorallia</taxon>
        <taxon>Scleractinia</taxon>
        <taxon>Astrocoeniina</taxon>
        <taxon>Acroporidae</taxon>
        <taxon>Acropora</taxon>
    </lineage>
</organism>
<dbReference type="Pfam" id="PF02866">
    <property type="entry name" value="Ldh_1_C"/>
    <property type="match status" value="1"/>
</dbReference>
<dbReference type="InterPro" id="IPR010945">
    <property type="entry name" value="Malate_DH_type2"/>
</dbReference>
<feature type="domain" description="Lactate/malate dehydrogenase C-terminal" evidence="6">
    <location>
        <begin position="237"/>
        <end position="406"/>
    </location>
</feature>
<dbReference type="Gene3D" id="3.90.110.10">
    <property type="entry name" value="Lactate dehydrogenase/glycoside hydrolase, family 4, C-terminal"/>
    <property type="match status" value="1"/>
</dbReference>
<keyword evidence="5" id="KW-0520">NAD</keyword>
<evidence type="ECO:0000259" key="6">
    <source>
        <dbReference type="Pfam" id="PF02866"/>
    </source>
</evidence>
<dbReference type="EMBL" id="JARQWQ010000034">
    <property type="protein sequence ID" value="KAK2561035.1"/>
    <property type="molecule type" value="Genomic_DNA"/>
</dbReference>
<comment type="similarity">
    <text evidence="1">Belongs to the LDH/MDH superfamily. MDH type 2 family.</text>
</comment>
<evidence type="ECO:0000256" key="4">
    <source>
        <dbReference type="ARBA" id="ARBA00023002"/>
    </source>
</evidence>
<dbReference type="GO" id="GO:0030060">
    <property type="term" value="F:L-malate dehydrogenase (NAD+) activity"/>
    <property type="evidence" value="ECO:0007669"/>
    <property type="project" value="UniProtKB-EC"/>
</dbReference>
<dbReference type="FunFam" id="3.90.110.10:FF:000002">
    <property type="entry name" value="Malate dehydrogenase"/>
    <property type="match status" value="1"/>
</dbReference>
<protein>
    <recommendedName>
        <fullName evidence="3">Malate dehydrogenase, cytoplasmic</fullName>
        <ecNumber evidence="2">1.1.1.37</ecNumber>
    </recommendedName>
</protein>
<dbReference type="InterPro" id="IPR022383">
    <property type="entry name" value="Lactate/malate_DH_C"/>
</dbReference>
<dbReference type="EC" id="1.1.1.37" evidence="2"/>
<accession>A0AAD9V533</accession>
<name>A0AAD9V533_ACRCE</name>
<reference evidence="7" key="2">
    <citation type="journal article" date="2023" name="Science">
        <title>Genomic signatures of disease resistance in endangered staghorn corals.</title>
        <authorList>
            <person name="Vollmer S.V."/>
            <person name="Selwyn J.D."/>
            <person name="Despard B.A."/>
            <person name="Roesel C.L."/>
        </authorList>
    </citation>
    <scope>NUCLEOTIDE SEQUENCE</scope>
    <source>
        <strain evidence="7">K2</strain>
    </source>
</reference>
<evidence type="ECO:0000256" key="2">
    <source>
        <dbReference type="ARBA" id="ARBA00012995"/>
    </source>
</evidence>
<evidence type="ECO:0000256" key="1">
    <source>
        <dbReference type="ARBA" id="ARBA00009613"/>
    </source>
</evidence>
<evidence type="ECO:0000256" key="5">
    <source>
        <dbReference type="ARBA" id="ARBA00023027"/>
    </source>
</evidence>
<feature type="non-terminal residue" evidence="7">
    <location>
        <position position="1"/>
    </location>
</feature>
<dbReference type="InterPro" id="IPR015955">
    <property type="entry name" value="Lactate_DH/Glyco_Ohase_4_C"/>
</dbReference>
<proteinExistence type="inferred from homology"/>
<dbReference type="InterPro" id="IPR036291">
    <property type="entry name" value="NAD(P)-bd_dom_sf"/>
</dbReference>
<gene>
    <name evidence="7" type="ORF">P5673_016166</name>
</gene>
<dbReference type="SUPFAM" id="SSF51735">
    <property type="entry name" value="NAD(P)-binding Rossmann-fold domains"/>
    <property type="match status" value="1"/>
</dbReference>
<dbReference type="Proteomes" id="UP001249851">
    <property type="component" value="Unassembled WGS sequence"/>
</dbReference>
<keyword evidence="4" id="KW-0560">Oxidoreductase</keyword>
<reference evidence="7" key="1">
    <citation type="journal article" date="2023" name="G3 (Bethesda)">
        <title>Whole genome assembly and annotation of the endangered Caribbean coral Acropora cervicornis.</title>
        <authorList>
            <person name="Selwyn J.D."/>
            <person name="Vollmer S.V."/>
        </authorList>
    </citation>
    <scope>NUCLEOTIDE SEQUENCE</scope>
    <source>
        <strain evidence="7">K2</strain>
    </source>
</reference>
<keyword evidence="8" id="KW-1185">Reference proteome</keyword>
<evidence type="ECO:0000313" key="8">
    <source>
        <dbReference type="Proteomes" id="UP001249851"/>
    </source>
</evidence>
<dbReference type="GO" id="GO:0006108">
    <property type="term" value="P:malate metabolic process"/>
    <property type="evidence" value="ECO:0007669"/>
    <property type="project" value="InterPro"/>
</dbReference>
<dbReference type="FunFam" id="3.40.50.720:FF:000010">
    <property type="entry name" value="Malate dehydrogenase"/>
    <property type="match status" value="1"/>
</dbReference>
<evidence type="ECO:0000313" key="7">
    <source>
        <dbReference type="EMBL" id="KAK2561035.1"/>
    </source>
</evidence>
<comment type="caution">
    <text evidence="7">The sequence shown here is derived from an EMBL/GenBank/DDBJ whole genome shotgun (WGS) entry which is preliminary data.</text>
</comment>
<dbReference type="AlphaFoldDB" id="A0AAD9V533"/>
<dbReference type="Gene3D" id="3.40.50.720">
    <property type="entry name" value="NAD(P)-binding Rossmann-like Domain"/>
    <property type="match status" value="1"/>
</dbReference>
<dbReference type="PANTHER" id="PTHR23382">
    <property type="entry name" value="MALATE DEHYDROGENASE"/>
    <property type="match status" value="1"/>
</dbReference>
<sequence length="409" mass="44778">PNQPVTAASKLGSISSRLEDNRTPKPAGNRAYIQTRHFLNERFTVVSNKHCGGVSARKTMFIFHTSALWSVVLKLAVSSSHLAKDEKTIKIYKQQGEENHLTNHYKGNFTYSQLDDKEPLRVCITGAAGQIAYSLFTSICKGDVFGPDQPLILNLLDIQPMMTALNGVVMELQDSAFPLLTKVVATADATLAFTDIDAVILVGAMPRKEGMERKDLLKANAKIFAVQGKALDAVAKKNVKIAAKLETSIENVKNVIIWGNHSSTQYPDVNHGTVTLPDGRTVSIREAVKDDSWLNGDFITTVQKRGAAIIAARKLSSAMSAAKAICDHMKDWWFGTPEGKYVSMGVLSDGSSYGIPEGIVYSYPMTIGSDGQWKIISGLAIDDFSREKMDKTAKELKEEKEACDAFLQD</sequence>
<evidence type="ECO:0000256" key="3">
    <source>
        <dbReference type="ARBA" id="ARBA00019899"/>
    </source>
</evidence>
<dbReference type="SUPFAM" id="SSF56327">
    <property type="entry name" value="LDH C-terminal domain-like"/>
    <property type="match status" value="1"/>
</dbReference>